<sequence length="350" mass="39378">MPNGSPLDVYRFTTVDEPGEQRFDAWAAAISTCEYERPDNATVSFDAEFNATRFGPFVLAGRRWLLPEQLVHYRTVRNTKKIRSDQIDHYHLVLQLTGGAVGEWAHSTGCVRAGGLYLFDMNRPFDCMVTAGDTIGLVIPRDLFQSLDLKRYGDILDPAIGAILKDHLLSLMANIDQLSSEAVPYVTRATNNLLRAALMRSPDTLSEAESEINVALIRRARQFIETNLMRSDLSPDVISAALGVSRARLYKLFAGHGGIMRHVQQQRLERAYDVLSDPDMPRERIADVALRHGFNDEKYFSRAFRVRFGCMPREAVEFARERNRKAVPTASHEQVASPLLPKWLGARGEG</sequence>
<feature type="domain" description="HTH araC/xylS-type" evidence="4">
    <location>
        <begin position="218"/>
        <end position="318"/>
    </location>
</feature>
<dbReference type="PROSITE" id="PS01124">
    <property type="entry name" value="HTH_ARAC_FAMILY_2"/>
    <property type="match status" value="1"/>
</dbReference>
<dbReference type="EMBL" id="CABVQD010000001">
    <property type="protein sequence ID" value="VWB10633.1"/>
    <property type="molecule type" value="Genomic_DNA"/>
</dbReference>
<dbReference type="Proteomes" id="UP000494330">
    <property type="component" value="Unassembled WGS sequence"/>
</dbReference>
<dbReference type="InterPro" id="IPR050204">
    <property type="entry name" value="AraC_XylS_family_regulators"/>
</dbReference>
<dbReference type="AlphaFoldDB" id="A0A6P2H128"/>
<keyword evidence="6" id="KW-1185">Reference proteome</keyword>
<evidence type="ECO:0000313" key="6">
    <source>
        <dbReference type="Proteomes" id="UP000494330"/>
    </source>
</evidence>
<dbReference type="SMART" id="SM00342">
    <property type="entry name" value="HTH_ARAC"/>
    <property type="match status" value="1"/>
</dbReference>
<organism evidence="5 6">
    <name type="scientific">Burkholderia paludis</name>
    <dbReference type="NCBI Taxonomy" id="1506587"/>
    <lineage>
        <taxon>Bacteria</taxon>
        <taxon>Pseudomonadati</taxon>
        <taxon>Pseudomonadota</taxon>
        <taxon>Betaproteobacteria</taxon>
        <taxon>Burkholderiales</taxon>
        <taxon>Burkholderiaceae</taxon>
        <taxon>Burkholderia</taxon>
        <taxon>Burkholderia cepacia complex</taxon>
    </lineage>
</organism>
<dbReference type="RefSeq" id="WP_034198279.1">
    <property type="nucleotide sequence ID" value="NZ_CABVQD010000001.1"/>
</dbReference>
<dbReference type="PANTHER" id="PTHR46796:SF6">
    <property type="entry name" value="ARAC SUBFAMILY"/>
    <property type="match status" value="1"/>
</dbReference>
<evidence type="ECO:0000256" key="3">
    <source>
        <dbReference type="ARBA" id="ARBA00023163"/>
    </source>
</evidence>
<dbReference type="GO" id="GO:0003700">
    <property type="term" value="F:DNA-binding transcription factor activity"/>
    <property type="evidence" value="ECO:0007669"/>
    <property type="project" value="InterPro"/>
</dbReference>
<evidence type="ECO:0000259" key="4">
    <source>
        <dbReference type="PROSITE" id="PS01124"/>
    </source>
</evidence>
<dbReference type="Gene3D" id="1.10.10.60">
    <property type="entry name" value="Homeodomain-like"/>
    <property type="match status" value="1"/>
</dbReference>
<dbReference type="SUPFAM" id="SSF46689">
    <property type="entry name" value="Homeodomain-like"/>
    <property type="match status" value="1"/>
</dbReference>
<dbReference type="PANTHER" id="PTHR46796">
    <property type="entry name" value="HTH-TYPE TRANSCRIPTIONAL ACTIVATOR RHAS-RELATED"/>
    <property type="match status" value="1"/>
</dbReference>
<accession>A0A6P2H128</accession>
<proteinExistence type="predicted"/>
<gene>
    <name evidence="5" type="ORF">BPA30113_00196</name>
</gene>
<keyword evidence="2" id="KW-0238">DNA-binding</keyword>
<dbReference type="GO" id="GO:0043565">
    <property type="term" value="F:sequence-specific DNA binding"/>
    <property type="evidence" value="ECO:0007669"/>
    <property type="project" value="InterPro"/>
</dbReference>
<evidence type="ECO:0000313" key="5">
    <source>
        <dbReference type="EMBL" id="VWB10633.1"/>
    </source>
</evidence>
<protein>
    <submittedName>
        <fullName evidence="5">AraC family transcriptional regulator</fullName>
    </submittedName>
</protein>
<keyword evidence="3" id="KW-0804">Transcription</keyword>
<dbReference type="InterPro" id="IPR009057">
    <property type="entry name" value="Homeodomain-like_sf"/>
</dbReference>
<reference evidence="5 6" key="1">
    <citation type="submission" date="2019-09" db="EMBL/GenBank/DDBJ databases">
        <authorList>
            <person name="Depoorter E."/>
        </authorList>
    </citation>
    <scope>NUCLEOTIDE SEQUENCE [LARGE SCALE GENOMIC DNA]</scope>
    <source>
        <strain evidence="5">LMG 30113</strain>
    </source>
</reference>
<keyword evidence="1" id="KW-0805">Transcription regulation</keyword>
<name>A0A6P2H128_9BURK</name>
<dbReference type="InterPro" id="IPR035418">
    <property type="entry name" value="AraC-bd_2"/>
</dbReference>
<evidence type="ECO:0000256" key="2">
    <source>
        <dbReference type="ARBA" id="ARBA00023125"/>
    </source>
</evidence>
<evidence type="ECO:0000256" key="1">
    <source>
        <dbReference type="ARBA" id="ARBA00023015"/>
    </source>
</evidence>
<dbReference type="Pfam" id="PF14525">
    <property type="entry name" value="AraC_binding_2"/>
    <property type="match status" value="1"/>
</dbReference>
<dbReference type="InterPro" id="IPR018060">
    <property type="entry name" value="HTH_AraC"/>
</dbReference>
<dbReference type="Pfam" id="PF12833">
    <property type="entry name" value="HTH_18"/>
    <property type="match status" value="1"/>
</dbReference>